<keyword evidence="17" id="KW-0961">Cell wall biogenesis/degradation</keyword>
<feature type="region of interest" description="Disordered" evidence="23">
    <location>
        <begin position="334"/>
        <end position="382"/>
    </location>
</feature>
<feature type="compositionally biased region" description="Low complexity" evidence="23">
    <location>
        <begin position="355"/>
        <end position="382"/>
    </location>
</feature>
<reference evidence="26" key="1">
    <citation type="journal article" date="2012" name="PLoS Genet.">
        <title>The genomes of the fungal plant pathogens Cladosporium fulvum and Dothistroma septosporum reveal adaptation to different hosts and lifestyles but also signatures of common ancestry.</title>
        <authorList>
            <person name="de Wit P.J.G.M."/>
            <person name="van der Burgt A."/>
            <person name="Oekmen B."/>
            <person name="Stergiopoulos I."/>
            <person name="Abd-Elsalam K.A."/>
            <person name="Aerts A.L."/>
            <person name="Bahkali A.H."/>
            <person name="Beenen H.G."/>
            <person name="Chettri P."/>
            <person name="Cox M.P."/>
            <person name="Datema E."/>
            <person name="de Vries R.P."/>
            <person name="Dhillon B."/>
            <person name="Ganley A.R."/>
            <person name="Griffiths S.A."/>
            <person name="Guo Y."/>
            <person name="Hamelin R.C."/>
            <person name="Henrissat B."/>
            <person name="Kabir M.S."/>
            <person name="Jashni M.K."/>
            <person name="Kema G."/>
            <person name="Klaubauf S."/>
            <person name="Lapidus A."/>
            <person name="Levasseur A."/>
            <person name="Lindquist E."/>
            <person name="Mehrabi R."/>
            <person name="Ohm R.A."/>
            <person name="Owen T.J."/>
            <person name="Salamov A."/>
            <person name="Schwelm A."/>
            <person name="Schijlen E."/>
            <person name="Sun H."/>
            <person name="van den Burg H.A."/>
            <person name="van Ham R.C.H.J."/>
            <person name="Zhang S."/>
            <person name="Goodwin S.B."/>
            <person name="Grigoriev I.V."/>
            <person name="Collemare J."/>
            <person name="Bradshaw R.E."/>
        </authorList>
    </citation>
    <scope>NUCLEOTIDE SEQUENCE [LARGE SCALE GENOMIC DNA]</scope>
    <source>
        <strain evidence="26">NZE10 / CBS 128990</strain>
    </source>
</reference>
<evidence type="ECO:0000256" key="17">
    <source>
        <dbReference type="ARBA" id="ARBA00023316"/>
    </source>
</evidence>
<gene>
    <name evidence="25" type="ORF">DOTSEDRAFT_73552</name>
</gene>
<dbReference type="eggNOG" id="ENOG502SI3D">
    <property type="taxonomic scope" value="Eukaryota"/>
</dbReference>
<dbReference type="GO" id="GO:0009986">
    <property type="term" value="C:cell surface"/>
    <property type="evidence" value="ECO:0007669"/>
    <property type="project" value="TreeGrafter"/>
</dbReference>
<comment type="similarity">
    <text evidence="4 22">Belongs to the glycosyl hydrolase 17 family.</text>
</comment>
<keyword evidence="7" id="KW-1003">Cell membrane</keyword>
<dbReference type="PANTHER" id="PTHR16631">
    <property type="entry name" value="GLUCAN 1,3-BETA-GLUCOSIDASE"/>
    <property type="match status" value="1"/>
</dbReference>
<evidence type="ECO:0000256" key="4">
    <source>
        <dbReference type="ARBA" id="ARBA00008773"/>
    </source>
</evidence>
<keyword evidence="14" id="KW-0325">Glycoprotein</keyword>
<evidence type="ECO:0000256" key="22">
    <source>
        <dbReference type="RuleBase" id="RU004335"/>
    </source>
</evidence>
<dbReference type="Pfam" id="PF00332">
    <property type="entry name" value="Glyco_hydro_17"/>
    <property type="match status" value="1"/>
</dbReference>
<dbReference type="EC" id="3.2.1.39" evidence="5"/>
<evidence type="ECO:0000256" key="20">
    <source>
        <dbReference type="ARBA" id="ARBA00032134"/>
    </source>
</evidence>
<evidence type="ECO:0000256" key="15">
    <source>
        <dbReference type="ARBA" id="ARBA00023277"/>
    </source>
</evidence>
<dbReference type="PANTHER" id="PTHR16631:SF13">
    <property type="entry name" value="GLUCAN ENDO-1,3-BETA-GLUCOSIDASE EGLC-RELATED"/>
    <property type="match status" value="1"/>
</dbReference>
<evidence type="ECO:0000256" key="18">
    <source>
        <dbReference type="ARBA" id="ARBA00023326"/>
    </source>
</evidence>
<dbReference type="GO" id="GO:0005886">
    <property type="term" value="C:plasma membrane"/>
    <property type="evidence" value="ECO:0007669"/>
    <property type="project" value="UniProtKB-SubCell"/>
</dbReference>
<keyword evidence="9" id="KW-0964">Secreted</keyword>
<evidence type="ECO:0000256" key="7">
    <source>
        <dbReference type="ARBA" id="ARBA00022475"/>
    </source>
</evidence>
<evidence type="ECO:0000256" key="9">
    <source>
        <dbReference type="ARBA" id="ARBA00022525"/>
    </source>
</evidence>
<protein>
    <recommendedName>
        <fullName evidence="6">Probable glucan endo-1,3-beta-glucosidase eglC</fullName>
        <ecNumber evidence="5">3.2.1.39</ecNumber>
    </recommendedName>
    <alternativeName>
        <fullName evidence="20">Endo-1,3-beta-glucanase eglC</fullName>
    </alternativeName>
    <alternativeName>
        <fullName evidence="21">Laminarinase eglC</fullName>
    </alternativeName>
</protein>
<evidence type="ECO:0000256" key="19">
    <source>
        <dbReference type="ARBA" id="ARBA00025152"/>
    </source>
</evidence>
<evidence type="ECO:0000256" key="1">
    <source>
        <dbReference type="ARBA" id="ARBA00000382"/>
    </source>
</evidence>
<dbReference type="EMBL" id="KB446542">
    <property type="protein sequence ID" value="EME41157.1"/>
    <property type="molecule type" value="Genomic_DNA"/>
</dbReference>
<dbReference type="GO" id="GO:0005576">
    <property type="term" value="C:extracellular region"/>
    <property type="evidence" value="ECO:0007669"/>
    <property type="project" value="TreeGrafter"/>
</dbReference>
<dbReference type="SUPFAM" id="SSF51445">
    <property type="entry name" value="(Trans)glycosidases"/>
    <property type="match status" value="1"/>
</dbReference>
<keyword evidence="18" id="KW-0624">Polysaccharide degradation</keyword>
<proteinExistence type="inferred from homology"/>
<evidence type="ECO:0000256" key="10">
    <source>
        <dbReference type="ARBA" id="ARBA00022622"/>
    </source>
</evidence>
<dbReference type="InterPro" id="IPR017853">
    <property type="entry name" value="GH"/>
</dbReference>
<feature type="chain" id="PRO_5004108777" description="Probable glucan endo-1,3-beta-glucosidase eglC" evidence="24">
    <location>
        <begin position="17"/>
        <end position="433"/>
    </location>
</feature>
<accession>N1PFM2</accession>
<evidence type="ECO:0000313" key="26">
    <source>
        <dbReference type="Proteomes" id="UP000016933"/>
    </source>
</evidence>
<keyword evidence="13" id="KW-0472">Membrane</keyword>
<dbReference type="AlphaFoldDB" id="N1PFM2"/>
<comment type="function">
    <text evidence="19">Glucanases play a role in cell expansion during growth, in cell-cell fusion during mating, and in spore release during sporulation. This enzyme may be involved in beta-glucan degradation and also function biosynthetically as a transglycosylase.</text>
</comment>
<dbReference type="InterPro" id="IPR000490">
    <property type="entry name" value="Glyco_hydro_17"/>
</dbReference>
<evidence type="ECO:0000256" key="3">
    <source>
        <dbReference type="ARBA" id="ARBA00004609"/>
    </source>
</evidence>
<feature type="signal peptide" evidence="24">
    <location>
        <begin position="1"/>
        <end position="16"/>
    </location>
</feature>
<evidence type="ECO:0000256" key="24">
    <source>
        <dbReference type="SAM" id="SignalP"/>
    </source>
</evidence>
<evidence type="ECO:0000256" key="21">
    <source>
        <dbReference type="ARBA" id="ARBA00032906"/>
    </source>
</evidence>
<keyword evidence="16" id="KW-0449">Lipoprotein</keyword>
<dbReference type="GO" id="GO:0000272">
    <property type="term" value="P:polysaccharide catabolic process"/>
    <property type="evidence" value="ECO:0007669"/>
    <property type="project" value="UniProtKB-KW"/>
</dbReference>
<evidence type="ECO:0000256" key="8">
    <source>
        <dbReference type="ARBA" id="ARBA00022512"/>
    </source>
</evidence>
<sequence length="433" mass="43876">MHSSLSLLALAGAATAQIRGFNYGALYADNSARMQSDWEADFKAAQNLPGTTGFTSARLFTMIQGYSTGSDIIQALPAAAATNTSLLLGLWCSSGDAAFQLELAALGKAITQYGDQLKDQILGISIGSEDLYRVSPTGIENDSGPGVGPQQLVSYISQARKVLQGTAWADKTIGHVDTWTSYVNASNNPLIEALDWVGVDAYPYFQTVNENSIDNAESLFFDALSATQGAAMGKDVWVTETGWPVTGAKSGLATSGTQNAETYWKAVACKLLGKTNTFWYQLTDGSTSADPSFRVISPEGAPLYDLSCSGVNTTRPSASASALSSATKAAATATGSSSGSAAGSPKEQGQNAGLSSGSGSSSSGSSSSTSGSSSSGSSYQAAAGNSTASANSTYSAPSSTSSHAPSYTGGASAMVGSATTAMILAAGAAVAFL</sequence>
<dbReference type="Gene3D" id="3.20.20.80">
    <property type="entry name" value="Glycosidases"/>
    <property type="match status" value="1"/>
</dbReference>
<keyword evidence="8" id="KW-0134">Cell wall</keyword>
<name>N1PFM2_DOTSN</name>
<dbReference type="GO" id="GO:0098552">
    <property type="term" value="C:side of membrane"/>
    <property type="evidence" value="ECO:0007669"/>
    <property type="project" value="UniProtKB-KW"/>
</dbReference>
<feature type="compositionally biased region" description="Low complexity" evidence="23">
    <location>
        <begin position="334"/>
        <end position="344"/>
    </location>
</feature>
<evidence type="ECO:0000256" key="11">
    <source>
        <dbReference type="ARBA" id="ARBA00022729"/>
    </source>
</evidence>
<feature type="region of interest" description="Disordered" evidence="23">
    <location>
        <begin position="390"/>
        <end position="409"/>
    </location>
</feature>
<keyword evidence="15" id="KW-0119">Carbohydrate metabolism</keyword>
<dbReference type="GO" id="GO:0042973">
    <property type="term" value="F:glucan endo-1,3-beta-D-glucosidase activity"/>
    <property type="evidence" value="ECO:0007669"/>
    <property type="project" value="UniProtKB-EC"/>
</dbReference>
<organism evidence="25 26">
    <name type="scientific">Dothistroma septosporum (strain NZE10 / CBS 128990)</name>
    <name type="common">Red band needle blight fungus</name>
    <name type="synonym">Mycosphaerella pini</name>
    <dbReference type="NCBI Taxonomy" id="675120"/>
    <lineage>
        <taxon>Eukaryota</taxon>
        <taxon>Fungi</taxon>
        <taxon>Dikarya</taxon>
        <taxon>Ascomycota</taxon>
        <taxon>Pezizomycotina</taxon>
        <taxon>Dothideomycetes</taxon>
        <taxon>Dothideomycetidae</taxon>
        <taxon>Mycosphaerellales</taxon>
        <taxon>Mycosphaerellaceae</taxon>
        <taxon>Dothistroma</taxon>
    </lineage>
</organism>
<keyword evidence="10" id="KW-0336">GPI-anchor</keyword>
<comment type="catalytic activity">
    <reaction evidence="1">
        <text>Hydrolysis of (1-&gt;3)-beta-D-glucosidic linkages in (1-&gt;3)-beta-D-glucans.</text>
        <dbReference type="EC" id="3.2.1.39"/>
    </reaction>
</comment>
<keyword evidence="11 24" id="KW-0732">Signal</keyword>
<evidence type="ECO:0000256" key="14">
    <source>
        <dbReference type="ARBA" id="ARBA00023180"/>
    </source>
</evidence>
<evidence type="ECO:0000256" key="23">
    <source>
        <dbReference type="SAM" id="MobiDB-lite"/>
    </source>
</evidence>
<dbReference type="GO" id="GO:0071555">
    <property type="term" value="P:cell wall organization"/>
    <property type="evidence" value="ECO:0007669"/>
    <property type="project" value="UniProtKB-KW"/>
</dbReference>
<evidence type="ECO:0000256" key="2">
    <source>
        <dbReference type="ARBA" id="ARBA00004191"/>
    </source>
</evidence>
<dbReference type="GO" id="GO:0009277">
    <property type="term" value="C:fungal-type cell wall"/>
    <property type="evidence" value="ECO:0007669"/>
    <property type="project" value="TreeGrafter"/>
</dbReference>
<evidence type="ECO:0000256" key="6">
    <source>
        <dbReference type="ARBA" id="ARBA00019762"/>
    </source>
</evidence>
<dbReference type="InterPro" id="IPR050732">
    <property type="entry name" value="Beta-glucan_modifiers"/>
</dbReference>
<dbReference type="OMA" id="ANAKYYW"/>
<keyword evidence="26" id="KW-1185">Reference proteome</keyword>
<dbReference type="STRING" id="675120.N1PFM2"/>
<evidence type="ECO:0000256" key="13">
    <source>
        <dbReference type="ARBA" id="ARBA00023136"/>
    </source>
</evidence>
<dbReference type="HOGENOM" id="CLU_028820_0_2_1"/>
<evidence type="ECO:0000256" key="16">
    <source>
        <dbReference type="ARBA" id="ARBA00023288"/>
    </source>
</evidence>
<evidence type="ECO:0000256" key="12">
    <source>
        <dbReference type="ARBA" id="ARBA00022801"/>
    </source>
</evidence>
<keyword evidence="12 25" id="KW-0378">Hydrolase</keyword>
<evidence type="ECO:0000256" key="5">
    <source>
        <dbReference type="ARBA" id="ARBA00012780"/>
    </source>
</evidence>
<evidence type="ECO:0000313" key="25">
    <source>
        <dbReference type="EMBL" id="EME41157.1"/>
    </source>
</evidence>
<dbReference type="OrthoDB" id="77201at2759"/>
<reference evidence="25 26" key="2">
    <citation type="journal article" date="2012" name="PLoS Pathog.">
        <title>Diverse lifestyles and strategies of plant pathogenesis encoded in the genomes of eighteen Dothideomycetes fungi.</title>
        <authorList>
            <person name="Ohm R.A."/>
            <person name="Feau N."/>
            <person name="Henrissat B."/>
            <person name="Schoch C.L."/>
            <person name="Horwitz B.A."/>
            <person name="Barry K.W."/>
            <person name="Condon B.J."/>
            <person name="Copeland A.C."/>
            <person name="Dhillon B."/>
            <person name="Glaser F."/>
            <person name="Hesse C.N."/>
            <person name="Kosti I."/>
            <person name="LaButti K."/>
            <person name="Lindquist E.A."/>
            <person name="Lucas S."/>
            <person name="Salamov A.A."/>
            <person name="Bradshaw R.E."/>
            <person name="Ciuffetti L."/>
            <person name="Hamelin R.C."/>
            <person name="Kema G.H.J."/>
            <person name="Lawrence C."/>
            <person name="Scott J.A."/>
            <person name="Spatafora J.W."/>
            <person name="Turgeon B.G."/>
            <person name="de Wit P.J.G.M."/>
            <person name="Zhong S."/>
            <person name="Goodwin S.B."/>
            <person name="Grigoriev I.V."/>
        </authorList>
    </citation>
    <scope>NUCLEOTIDE SEQUENCE [LARGE SCALE GENOMIC DNA]</scope>
    <source>
        <strain evidence="26">NZE10 / CBS 128990</strain>
    </source>
</reference>
<comment type="subcellular location">
    <subcellularLocation>
        <location evidence="3">Cell membrane</location>
        <topology evidence="3">Lipid-anchor</topology>
        <topology evidence="3">GPI-anchor</topology>
    </subcellularLocation>
    <subcellularLocation>
        <location evidence="2">Secreted</location>
        <location evidence="2">Cell wall</location>
    </subcellularLocation>
</comment>
<dbReference type="Proteomes" id="UP000016933">
    <property type="component" value="Unassembled WGS sequence"/>
</dbReference>